<dbReference type="Proteomes" id="UP000231464">
    <property type="component" value="Unassembled WGS sequence"/>
</dbReference>
<dbReference type="AlphaFoldDB" id="A0A2M6WB09"/>
<sequence>MIVKVQAVVNAELYDAAKKSDIVEVVGGKTVEYTKTFLPEKADQNGIFSSIVKACVLTNFHYARLVAKELRGGEDSDNPWAKVFCLPDGNPLRPFFHHDGRQTAMFTTKCLVAIYANSKGWLNIALEWIDESEKTVHHKPLLCGTKSGKLCAVFFTSGIGEKLQKAIAGFLKENIIDLEVPGGLEFNFNPENLAPAVAHALLKANGYKPGIFADLSRNGRYKTARPVVVANGNGHDGKVATVKTEAKPSAVVAAPVEKPAIKTAKTEATAKAVPCLT</sequence>
<protein>
    <submittedName>
        <fullName evidence="1">Uncharacterized protein</fullName>
    </submittedName>
</protein>
<proteinExistence type="predicted"/>
<organism evidence="1 2">
    <name type="scientific">Candidatus Kuenenbacteria bacterium CG10_big_fil_rev_8_21_14_0_10_36_11</name>
    <dbReference type="NCBI Taxonomy" id="1974618"/>
    <lineage>
        <taxon>Bacteria</taxon>
        <taxon>Candidatus Kueneniibacteriota</taxon>
    </lineage>
</organism>
<dbReference type="EMBL" id="PFBP01000026">
    <property type="protein sequence ID" value="PIT89865.1"/>
    <property type="molecule type" value="Genomic_DNA"/>
</dbReference>
<accession>A0A2M6WB09</accession>
<gene>
    <name evidence="1" type="ORF">COU23_01630</name>
</gene>
<reference evidence="2" key="1">
    <citation type="submission" date="2017-09" db="EMBL/GenBank/DDBJ databases">
        <title>Depth-based differentiation of microbial function through sediment-hosted aquifers and enrichment of novel symbionts in the deep terrestrial subsurface.</title>
        <authorList>
            <person name="Probst A.J."/>
            <person name="Ladd B."/>
            <person name="Jarett J.K."/>
            <person name="Geller-Mcgrath D.E."/>
            <person name="Sieber C.M.K."/>
            <person name="Emerson J.B."/>
            <person name="Anantharaman K."/>
            <person name="Thomas B.C."/>
            <person name="Malmstrom R."/>
            <person name="Stieglmeier M."/>
            <person name="Klingl A."/>
            <person name="Woyke T."/>
            <person name="Ryan C.M."/>
            <person name="Banfield J.F."/>
        </authorList>
    </citation>
    <scope>NUCLEOTIDE SEQUENCE [LARGE SCALE GENOMIC DNA]</scope>
</reference>
<name>A0A2M6WB09_9BACT</name>
<evidence type="ECO:0000313" key="2">
    <source>
        <dbReference type="Proteomes" id="UP000231464"/>
    </source>
</evidence>
<comment type="caution">
    <text evidence="1">The sequence shown here is derived from an EMBL/GenBank/DDBJ whole genome shotgun (WGS) entry which is preliminary data.</text>
</comment>
<evidence type="ECO:0000313" key="1">
    <source>
        <dbReference type="EMBL" id="PIT89865.1"/>
    </source>
</evidence>